<reference evidence="2" key="1">
    <citation type="submission" date="2018-02" db="EMBL/GenBank/DDBJ databases">
        <authorList>
            <person name="Cohen D.B."/>
            <person name="Kent A.D."/>
        </authorList>
    </citation>
    <scope>NUCLEOTIDE SEQUENCE</scope>
</reference>
<sequence length="156" mass="17124">MATTSLLLPELVFLSPQTTHKHRLSLSKPSLSINRRYGLSLRTRIRAATKEEGVVVDERERKLIKELNGNGAAGARYSVSEERRYSNGGVGVAEKESENGRLVKYVNGNGAAATVAAEVVVEEAQNSAAKEDGRKRRVEEIGKEDAWFKQSGPRTD</sequence>
<dbReference type="EMBL" id="OIVN01000324">
    <property type="protein sequence ID" value="SPC78295.1"/>
    <property type="molecule type" value="Genomic_DNA"/>
</dbReference>
<evidence type="ECO:0000313" key="2">
    <source>
        <dbReference type="EMBL" id="SPC78295.1"/>
    </source>
</evidence>
<dbReference type="AlphaFoldDB" id="A0A2N9ETY7"/>
<feature type="compositionally biased region" description="Basic and acidic residues" evidence="1">
    <location>
        <begin position="129"/>
        <end position="147"/>
    </location>
</feature>
<accession>A0A2N9ETY7</accession>
<proteinExistence type="predicted"/>
<organism evidence="2">
    <name type="scientific">Fagus sylvatica</name>
    <name type="common">Beechnut</name>
    <dbReference type="NCBI Taxonomy" id="28930"/>
    <lineage>
        <taxon>Eukaryota</taxon>
        <taxon>Viridiplantae</taxon>
        <taxon>Streptophyta</taxon>
        <taxon>Embryophyta</taxon>
        <taxon>Tracheophyta</taxon>
        <taxon>Spermatophyta</taxon>
        <taxon>Magnoliopsida</taxon>
        <taxon>eudicotyledons</taxon>
        <taxon>Gunneridae</taxon>
        <taxon>Pentapetalae</taxon>
        <taxon>rosids</taxon>
        <taxon>fabids</taxon>
        <taxon>Fagales</taxon>
        <taxon>Fagaceae</taxon>
        <taxon>Fagus</taxon>
    </lineage>
</organism>
<name>A0A2N9ETY7_FAGSY</name>
<gene>
    <name evidence="2" type="ORF">FSB_LOCUS6177</name>
</gene>
<protein>
    <submittedName>
        <fullName evidence="2">Uncharacterized protein</fullName>
    </submittedName>
</protein>
<feature type="region of interest" description="Disordered" evidence="1">
    <location>
        <begin position="124"/>
        <end position="156"/>
    </location>
</feature>
<evidence type="ECO:0000256" key="1">
    <source>
        <dbReference type="SAM" id="MobiDB-lite"/>
    </source>
</evidence>